<accession>A0A2U8QVL0</accession>
<keyword evidence="3" id="KW-1185">Reference proteome</keyword>
<feature type="transmembrane region" description="Helical" evidence="1">
    <location>
        <begin position="168"/>
        <end position="186"/>
    </location>
</feature>
<reference evidence="2 3" key="1">
    <citation type="submission" date="2018-05" db="EMBL/GenBank/DDBJ databases">
        <title>Flavobacterium sp. MEBiC07310.</title>
        <authorList>
            <person name="Baek K."/>
        </authorList>
    </citation>
    <scope>NUCLEOTIDE SEQUENCE [LARGE SCALE GENOMIC DNA]</scope>
    <source>
        <strain evidence="2 3">MEBiC07310</strain>
    </source>
</reference>
<name>A0A2U8QVL0_9FLAO</name>
<sequence>MEKNYLEEYKKAIRKKYETEKNGVHSNFLLNPSPAKLRDLCVIILTDSKNQNDSINFRNFLSFEFNREKVRELNDQKIVNKFKPIGKFFKRESELSTHFALDMAALLVNYESRPYPKFTRLVAGNTMPDEQIEKTLPEEEASKTLPSTLINFVDTNQSPEKKRWNPKIVFGLFSLLILFSLGGYYLTKEKAYMVWTEDHFVKYSEKEIRDNPDLPFEKIDENRFRNFKKIIPCDTTTFFKNGMENVWYGKSLKGNEIECFTAPGLHPETGVTLKKITTYIIGEYHLRRPCR</sequence>
<dbReference type="OrthoDB" id="1340494at2"/>
<gene>
    <name evidence="2" type="ORF">DI487_10095</name>
</gene>
<dbReference type="EMBL" id="CP029463">
    <property type="protein sequence ID" value="AWM14163.1"/>
    <property type="molecule type" value="Genomic_DNA"/>
</dbReference>
<protein>
    <submittedName>
        <fullName evidence="2">Uncharacterized protein</fullName>
    </submittedName>
</protein>
<evidence type="ECO:0000256" key="1">
    <source>
        <dbReference type="SAM" id="Phobius"/>
    </source>
</evidence>
<evidence type="ECO:0000313" key="3">
    <source>
        <dbReference type="Proteomes" id="UP000245429"/>
    </source>
</evidence>
<organism evidence="2 3">
    <name type="scientific">Flavobacterium sediminis</name>
    <dbReference type="NCBI Taxonomy" id="2201181"/>
    <lineage>
        <taxon>Bacteria</taxon>
        <taxon>Pseudomonadati</taxon>
        <taxon>Bacteroidota</taxon>
        <taxon>Flavobacteriia</taxon>
        <taxon>Flavobacteriales</taxon>
        <taxon>Flavobacteriaceae</taxon>
        <taxon>Flavobacterium</taxon>
    </lineage>
</organism>
<evidence type="ECO:0000313" key="2">
    <source>
        <dbReference type="EMBL" id="AWM14163.1"/>
    </source>
</evidence>
<keyword evidence="1" id="KW-0812">Transmembrane</keyword>
<proteinExistence type="predicted"/>
<dbReference type="AlphaFoldDB" id="A0A2U8QVL0"/>
<dbReference type="Proteomes" id="UP000245429">
    <property type="component" value="Chromosome"/>
</dbReference>
<keyword evidence="1" id="KW-0472">Membrane</keyword>
<dbReference type="RefSeq" id="WP_109569529.1">
    <property type="nucleotide sequence ID" value="NZ_CP029463.1"/>
</dbReference>
<keyword evidence="1" id="KW-1133">Transmembrane helix</keyword>
<dbReference type="KEGG" id="fse:DI487_10095"/>